<proteinExistence type="predicted"/>
<sequence>MEILQARKLISTSKWVLQSATSESGHLEHPNNSWHRICEKEASIKNFRIHDLRRTFASCMGDVGASQRTISIALDFFRN</sequence>
<evidence type="ECO:0000313" key="3">
    <source>
        <dbReference type="Proteomes" id="UP000244959"/>
    </source>
</evidence>
<dbReference type="GO" id="GO:0006310">
    <property type="term" value="P:DNA recombination"/>
    <property type="evidence" value="ECO:0007669"/>
    <property type="project" value="UniProtKB-KW"/>
</dbReference>
<keyword evidence="1" id="KW-0233">DNA recombination</keyword>
<dbReference type="GO" id="GO:0015074">
    <property type="term" value="P:DNA integration"/>
    <property type="evidence" value="ECO:0007669"/>
    <property type="project" value="InterPro"/>
</dbReference>
<dbReference type="GO" id="GO:0003677">
    <property type="term" value="F:DNA binding"/>
    <property type="evidence" value="ECO:0007669"/>
    <property type="project" value="InterPro"/>
</dbReference>
<dbReference type="Gene3D" id="1.10.443.10">
    <property type="entry name" value="Intergrase catalytic core"/>
    <property type="match status" value="1"/>
</dbReference>
<dbReference type="EMBL" id="LS398551">
    <property type="protein sequence ID" value="SPR05494.1"/>
    <property type="molecule type" value="Genomic_DNA"/>
</dbReference>
<keyword evidence="3" id="KW-1185">Reference proteome</keyword>
<evidence type="ECO:0000256" key="1">
    <source>
        <dbReference type="ARBA" id="ARBA00023172"/>
    </source>
</evidence>
<gene>
    <name evidence="2" type="ORF">GILLIAM_00995</name>
</gene>
<dbReference type="InterPro" id="IPR013762">
    <property type="entry name" value="Integrase-like_cat_sf"/>
</dbReference>
<name>A0A2U3QWZ9_ORITS</name>
<dbReference type="InterPro" id="IPR011010">
    <property type="entry name" value="DNA_brk_join_enz"/>
</dbReference>
<organism evidence="2 3">
    <name type="scientific">Orientia tsutsugamushi str. Gilliam</name>
    <dbReference type="NCBI Taxonomy" id="1359184"/>
    <lineage>
        <taxon>Bacteria</taxon>
        <taxon>Pseudomonadati</taxon>
        <taxon>Pseudomonadota</taxon>
        <taxon>Alphaproteobacteria</taxon>
        <taxon>Rickettsiales</taxon>
        <taxon>Rickettsiaceae</taxon>
        <taxon>Rickettsieae</taxon>
        <taxon>Orientia</taxon>
    </lineage>
</organism>
<dbReference type="Proteomes" id="UP000244959">
    <property type="component" value="Chromosome I"/>
</dbReference>
<reference evidence="3" key="1">
    <citation type="submission" date="2018-03" db="EMBL/GenBank/DDBJ databases">
        <authorList>
            <person name="Batty M. E."/>
            <person name="Batty M E."/>
        </authorList>
    </citation>
    <scope>NUCLEOTIDE SEQUENCE [LARGE SCALE GENOMIC DNA]</scope>
    <source>
        <strain evidence="3">Gilliam</strain>
    </source>
</reference>
<evidence type="ECO:0000313" key="2">
    <source>
        <dbReference type="EMBL" id="SPR05494.1"/>
    </source>
</evidence>
<accession>A0A2U3QWZ9</accession>
<dbReference type="SUPFAM" id="SSF56349">
    <property type="entry name" value="DNA breaking-rejoining enzymes"/>
    <property type="match status" value="1"/>
</dbReference>
<protein>
    <submittedName>
        <fullName evidence="2">Integrase</fullName>
    </submittedName>
</protein>
<dbReference type="AlphaFoldDB" id="A0A2U3QWZ9"/>